<dbReference type="RefSeq" id="WP_013138793.1">
    <property type="nucleotide sequence ID" value="NC_014168.1"/>
</dbReference>
<sequence length="229" mass="24832">MAEERALRLAEPLAAADVARFAAAALRLDAAAVVRLKARADGRVGVWAQTGFDVLAMRSTSGEVRPSDIVVDAAGLRDSLSREGVREVALGWSFDSSWKGSLPPEDGFSHVDDVPVRELVELAQRGMALIEEHAGPQGPPPSLLDSVVVTASAADEAGTQVPLRCVFALTAMGFITTRTGRPIRATTDRLAIRDDEVVRIRTHPSWLRVDTRFGSVYWRHADQRLKLSV</sequence>
<proteinExistence type="predicted"/>
<dbReference type="Proteomes" id="UP000002247">
    <property type="component" value="Chromosome"/>
</dbReference>
<dbReference type="Pfam" id="PF26035">
    <property type="entry name" value="DUF8010"/>
    <property type="match status" value="1"/>
</dbReference>
<evidence type="ECO:0000259" key="2">
    <source>
        <dbReference type="Pfam" id="PF26572"/>
    </source>
</evidence>
<dbReference type="STRING" id="640132.Srot_1880"/>
<dbReference type="OrthoDB" id="5178111at2"/>
<dbReference type="AlphaFoldDB" id="D6Z8R0"/>
<accession>D6Z8R0</accession>
<name>D6Z8R0_SEGRD</name>
<evidence type="ECO:0000313" key="3">
    <source>
        <dbReference type="EMBL" id="ADG98340.1"/>
    </source>
</evidence>
<reference evidence="3 4" key="1">
    <citation type="journal article" date="2010" name="Stand. Genomic Sci.">
        <title>Complete genome sequence of Segniliparus rotundus type strain (CDC 1076).</title>
        <authorList>
            <person name="Sikorski J."/>
            <person name="Lapidus A."/>
            <person name="Copeland A."/>
            <person name="Misra M."/>
            <person name="Glavina Del Rio T."/>
            <person name="Nolan M."/>
            <person name="Lucas S."/>
            <person name="Chen F."/>
            <person name="Tice H."/>
            <person name="Cheng J.F."/>
            <person name="Jando M."/>
            <person name="Schneider S."/>
            <person name="Bruce D."/>
            <person name="Goodwin L."/>
            <person name="Pitluck S."/>
            <person name="Liolios K."/>
            <person name="Mikhailova N."/>
            <person name="Pati A."/>
            <person name="Ivanova N."/>
            <person name="Mavromatis K."/>
            <person name="Chen A."/>
            <person name="Palaniappan K."/>
            <person name="Chertkov O."/>
            <person name="Land M."/>
            <person name="Hauser L."/>
            <person name="Chang Y.J."/>
            <person name="Jeffries C.D."/>
            <person name="Brettin T."/>
            <person name="Detter J.C."/>
            <person name="Han C."/>
            <person name="Rohde M."/>
            <person name="Goker M."/>
            <person name="Bristow J."/>
            <person name="Eisen J.A."/>
            <person name="Markowitz V."/>
            <person name="Hugenholtz P."/>
            <person name="Kyrpides N.C."/>
            <person name="Klenk H.P."/>
        </authorList>
    </citation>
    <scope>NUCLEOTIDE SEQUENCE [LARGE SCALE GENOMIC DNA]</scope>
    <source>
        <strain evidence="4">ATCC BAA-972 / CDC 1076 / CIP 108378 / DSM 44985 / JCM 13578</strain>
    </source>
</reference>
<dbReference type="InterPro" id="IPR058323">
    <property type="entry name" value="DUF8010"/>
</dbReference>
<evidence type="ECO:0000313" key="4">
    <source>
        <dbReference type="Proteomes" id="UP000002247"/>
    </source>
</evidence>
<organism evidence="3 4">
    <name type="scientific">Segniliparus rotundus (strain ATCC BAA-972 / CDC 1076 / CIP 108378 / DSM 44985 / JCM 13578)</name>
    <dbReference type="NCBI Taxonomy" id="640132"/>
    <lineage>
        <taxon>Bacteria</taxon>
        <taxon>Bacillati</taxon>
        <taxon>Actinomycetota</taxon>
        <taxon>Actinomycetes</taxon>
        <taxon>Mycobacteriales</taxon>
        <taxon>Segniliparaceae</taxon>
        <taxon>Segniliparus</taxon>
    </lineage>
</organism>
<dbReference type="InterPro" id="IPR058498">
    <property type="entry name" value="DUF8185"/>
</dbReference>
<dbReference type="eggNOG" id="ENOG5032UNB">
    <property type="taxonomic scope" value="Bacteria"/>
</dbReference>
<feature type="domain" description="DUF8185" evidence="2">
    <location>
        <begin position="103"/>
        <end position="221"/>
    </location>
</feature>
<keyword evidence="4" id="KW-1185">Reference proteome</keyword>
<evidence type="ECO:0000259" key="1">
    <source>
        <dbReference type="Pfam" id="PF26035"/>
    </source>
</evidence>
<dbReference type="HOGENOM" id="CLU_083318_1_0_11"/>
<dbReference type="KEGG" id="srt:Srot_1880"/>
<dbReference type="Pfam" id="PF26572">
    <property type="entry name" value="DUF8185"/>
    <property type="match status" value="1"/>
</dbReference>
<dbReference type="EMBL" id="CP001958">
    <property type="protein sequence ID" value="ADG98340.1"/>
    <property type="molecule type" value="Genomic_DNA"/>
</dbReference>
<protein>
    <submittedName>
        <fullName evidence="3">Uncharacterized protein</fullName>
    </submittedName>
</protein>
<gene>
    <name evidence="3" type="ordered locus">Srot_1880</name>
</gene>
<feature type="domain" description="DUF8010" evidence="1">
    <location>
        <begin position="3"/>
        <end position="100"/>
    </location>
</feature>